<protein>
    <recommendedName>
        <fullName evidence="4">Peptidase M12B domain-containing protein</fullName>
    </recommendedName>
</protein>
<organism evidence="2 3">
    <name type="scientific">Elysia chlorotica</name>
    <name type="common">Eastern emerald elysia</name>
    <name type="synonym">Sea slug</name>
    <dbReference type="NCBI Taxonomy" id="188477"/>
    <lineage>
        <taxon>Eukaryota</taxon>
        <taxon>Metazoa</taxon>
        <taxon>Spiralia</taxon>
        <taxon>Lophotrochozoa</taxon>
        <taxon>Mollusca</taxon>
        <taxon>Gastropoda</taxon>
        <taxon>Heterobranchia</taxon>
        <taxon>Euthyneura</taxon>
        <taxon>Panpulmonata</taxon>
        <taxon>Sacoglossa</taxon>
        <taxon>Placobranchoidea</taxon>
        <taxon>Plakobranchidae</taxon>
        <taxon>Elysia</taxon>
    </lineage>
</organism>
<gene>
    <name evidence="2" type="ORF">EGW08_011953</name>
</gene>
<keyword evidence="3" id="KW-1185">Reference proteome</keyword>
<evidence type="ECO:0000256" key="1">
    <source>
        <dbReference type="SAM" id="MobiDB-lite"/>
    </source>
</evidence>
<dbReference type="GO" id="GO:0008237">
    <property type="term" value="F:metallopeptidase activity"/>
    <property type="evidence" value="ECO:0007669"/>
    <property type="project" value="InterPro"/>
</dbReference>
<evidence type="ECO:0000313" key="3">
    <source>
        <dbReference type="Proteomes" id="UP000271974"/>
    </source>
</evidence>
<evidence type="ECO:0000313" key="2">
    <source>
        <dbReference type="EMBL" id="RUS80269.1"/>
    </source>
</evidence>
<dbReference type="OrthoDB" id="10634169at2759"/>
<feature type="region of interest" description="Disordered" evidence="1">
    <location>
        <begin position="121"/>
        <end position="155"/>
    </location>
</feature>
<comment type="caution">
    <text evidence="2">The sequence shown here is derived from an EMBL/GenBank/DDBJ whole genome shotgun (WGS) entry which is preliminary data.</text>
</comment>
<reference evidence="2 3" key="1">
    <citation type="submission" date="2019-01" db="EMBL/GenBank/DDBJ databases">
        <title>A draft genome assembly of the solar-powered sea slug Elysia chlorotica.</title>
        <authorList>
            <person name="Cai H."/>
            <person name="Li Q."/>
            <person name="Fang X."/>
            <person name="Li J."/>
            <person name="Curtis N.E."/>
            <person name="Altenburger A."/>
            <person name="Shibata T."/>
            <person name="Feng M."/>
            <person name="Maeda T."/>
            <person name="Schwartz J.A."/>
            <person name="Shigenobu S."/>
            <person name="Lundholm N."/>
            <person name="Nishiyama T."/>
            <person name="Yang H."/>
            <person name="Hasebe M."/>
            <person name="Li S."/>
            <person name="Pierce S.K."/>
            <person name="Wang J."/>
        </authorList>
    </citation>
    <scope>NUCLEOTIDE SEQUENCE [LARGE SCALE GENOMIC DNA]</scope>
    <source>
        <strain evidence="2">EC2010</strain>
        <tissue evidence="2">Whole organism of an adult</tissue>
    </source>
</reference>
<accession>A0A3S1BBM1</accession>
<dbReference type="Proteomes" id="UP000271974">
    <property type="component" value="Unassembled WGS sequence"/>
</dbReference>
<proteinExistence type="predicted"/>
<dbReference type="AlphaFoldDB" id="A0A3S1BBM1"/>
<dbReference type="EMBL" id="RQTK01000401">
    <property type="protein sequence ID" value="RUS80269.1"/>
    <property type="molecule type" value="Genomic_DNA"/>
</dbReference>
<evidence type="ECO:0008006" key="4">
    <source>
        <dbReference type="Google" id="ProtNLM"/>
    </source>
</evidence>
<name>A0A3S1BBM1_ELYCH</name>
<dbReference type="SUPFAM" id="SSF55486">
    <property type="entry name" value="Metalloproteases ('zincins'), catalytic domain"/>
    <property type="match status" value="1"/>
</dbReference>
<dbReference type="Gene3D" id="3.40.390.10">
    <property type="entry name" value="Collagenase (Catalytic Domain)"/>
    <property type="match status" value="1"/>
</dbReference>
<sequence length="282" mass="29216">MIELICNQLSRTAAQVPVCKAHKEGLAHLVLVLLTHHVTDGQNRFGPGSLGAIPGGLVGGLQPIAPLDPFSSNDGTVRGVNRQPGAGGGQQFTGPAGQLLAGSAPGSLGARGGPIDQRLGGPAAGTLGTRGSVVDPFSTSDEIPRGVSGQVRGPLDQRLGATAPGRLGVVVPPPPPQMSVELLLLVDNMAKEKWASKMPGSTPEIKQQNALAAMEQFLESVVHGVNELFDVVDHVNASKPTTGVAYKGVMCKFGSISVIENSFTFQMVHDMAHELGHRQGKT</sequence>
<dbReference type="InterPro" id="IPR024079">
    <property type="entry name" value="MetalloPept_cat_dom_sf"/>
</dbReference>